<proteinExistence type="predicted"/>
<evidence type="ECO:0000313" key="1">
    <source>
        <dbReference type="EMBL" id="SMF07203.1"/>
    </source>
</evidence>
<dbReference type="RefSeq" id="WP_085121754.1">
    <property type="nucleotide sequence ID" value="NZ_FWZX01000004.1"/>
</dbReference>
<organism evidence="1 2">
    <name type="scientific">Tistlia consotensis USBA 355</name>
    <dbReference type="NCBI Taxonomy" id="560819"/>
    <lineage>
        <taxon>Bacteria</taxon>
        <taxon>Pseudomonadati</taxon>
        <taxon>Pseudomonadota</taxon>
        <taxon>Alphaproteobacteria</taxon>
        <taxon>Rhodospirillales</taxon>
        <taxon>Rhodovibrionaceae</taxon>
        <taxon>Tistlia</taxon>
    </lineage>
</organism>
<dbReference type="EMBL" id="FWZX01000004">
    <property type="protein sequence ID" value="SMF07203.1"/>
    <property type="molecule type" value="Genomic_DNA"/>
</dbReference>
<dbReference type="PANTHER" id="PTHR42941">
    <property type="entry name" value="SLL1037 PROTEIN"/>
    <property type="match status" value="1"/>
</dbReference>
<dbReference type="SUPFAM" id="SSF53850">
    <property type="entry name" value="Periplasmic binding protein-like II"/>
    <property type="match status" value="1"/>
</dbReference>
<dbReference type="AlphaFoldDB" id="A0A1Y6BLK8"/>
<reference evidence="1 2" key="1">
    <citation type="submission" date="2017-04" db="EMBL/GenBank/DDBJ databases">
        <authorList>
            <person name="Afonso C.L."/>
            <person name="Miller P.J."/>
            <person name="Scott M.A."/>
            <person name="Spackman E."/>
            <person name="Goraichik I."/>
            <person name="Dimitrov K.M."/>
            <person name="Suarez D.L."/>
            <person name="Swayne D.E."/>
        </authorList>
    </citation>
    <scope>NUCLEOTIDE SEQUENCE [LARGE SCALE GENOMIC DNA]</scope>
    <source>
        <strain evidence="1 2">USBA 355</strain>
    </source>
</reference>
<dbReference type="CDD" id="cd13520">
    <property type="entry name" value="PBP2_TAXI_TRAP"/>
    <property type="match status" value="1"/>
</dbReference>
<dbReference type="Gene3D" id="3.40.190.10">
    <property type="entry name" value="Periplasmic binding protein-like II"/>
    <property type="match status" value="2"/>
</dbReference>
<dbReference type="STRING" id="560819.SAMN05428998_10443"/>
<name>A0A1Y6BLK8_9PROT</name>
<evidence type="ECO:0008006" key="3">
    <source>
        <dbReference type="Google" id="ProtNLM"/>
    </source>
</evidence>
<sequence>MRRRQFLSGLSLAPLLAGGLAGGLARRAVADEAPTFFRIGTGSTAGTYFPIGGLLATAISHPPGSRPCDSGGSCGVPGLIAVVQSTEGSVYNVRAVSEGRLESALSQADVAFWAYHGAGPFADKPPLANLRAIANLYPESVQLVAAADAKVRNVADLKGKRVSIDSEGSGTQIDAKLILQAWGLSPKDLDARMIGANEAVEQMRRGTLDAFFYVAGTPTAAIEALARDMTITLVPIEGPPVEKLLKDYPFFARAFVGAGLYRGVAATATLSVGAQWICSAEIDAQLIYEVTASLWHENTRHLLDAGHQKGRLIQFATALDGLGVPLHPGALRYYEDHGKAIPETLQPPEE</sequence>
<keyword evidence="2" id="KW-1185">Reference proteome</keyword>
<dbReference type="Pfam" id="PF16868">
    <property type="entry name" value="NMT1_3"/>
    <property type="match status" value="1"/>
</dbReference>
<dbReference type="NCBIfam" id="TIGR02122">
    <property type="entry name" value="TRAP_TAXI"/>
    <property type="match status" value="1"/>
</dbReference>
<dbReference type="PANTHER" id="PTHR42941:SF1">
    <property type="entry name" value="SLL1037 PROTEIN"/>
    <property type="match status" value="1"/>
</dbReference>
<accession>A0A1Y6BLK8</accession>
<evidence type="ECO:0000313" key="2">
    <source>
        <dbReference type="Proteomes" id="UP000192917"/>
    </source>
</evidence>
<protein>
    <recommendedName>
        <fullName evidence="3">TRAP transporter solute receptor, TAXI family</fullName>
    </recommendedName>
</protein>
<dbReference type="Proteomes" id="UP000192917">
    <property type="component" value="Unassembled WGS sequence"/>
</dbReference>
<dbReference type="InterPro" id="IPR011852">
    <property type="entry name" value="TRAP_TAXI"/>
</dbReference>
<gene>
    <name evidence="1" type="ORF">SAMN05428998_10443</name>
</gene>